<reference evidence="4 5" key="1">
    <citation type="submission" date="2024-09" db="EMBL/GenBank/DDBJ databases">
        <authorList>
            <person name="Sun Q."/>
            <person name="Mori K."/>
        </authorList>
    </citation>
    <scope>NUCLEOTIDE SEQUENCE [LARGE SCALE GENOMIC DNA]</scope>
    <source>
        <strain evidence="4 5">JCM 3143</strain>
    </source>
</reference>
<protein>
    <submittedName>
        <fullName evidence="4">CocE/NonD family hydrolase</fullName>
    </submittedName>
</protein>
<dbReference type="Proteomes" id="UP001589532">
    <property type="component" value="Unassembled WGS sequence"/>
</dbReference>
<sequence>MNVSSYLTQRLQHLAPPLTRDLVIERDLKVRMRDGAVLLADRWAPRSGGDGLPTALVRVPYGRTGMIASQTARPLAERGFQVLVQSTRGTFGSDGPFDPMRCEREDGLDTMDWVVKQPWFGDSMVLVGMSYLGAVQWAVADAVPHQVKAMIPAMSESAFTLEFLREDGFSLEIPFVWGVQMACQERRFASLRQMLEEKKVQRAMRALPLNQADVAALGHHSGFIQDVLAHDADDPFWAPADHRHRVADITVPMSLVGGWYDMFLPGQLRDYRVLQDAGSATARLTVGPWAHMSFLAISESVTREALEFGLAYARDQRPPERAPVRLFVMGEDKWHDFPSWPPPGYEPQRFHLQPGGALSTEAPADSSPDGYRYDPADPTPTAGGVRLSPTAKEGPVDNAAIEARPDVLTYTTPVLDGDVEVVGEVSAEIFFRSSLSYADVFVRLCDVDADGRSTNVCDGLVSLTDADHTTRATVQLWPTAYRFKRGHRIRVQVSSGAFPRYNRNPGTGEPRATATTLRAADQQVFHDPRHPSAVILPIRHLTPAAGAVTASRRGAVPPRPGTRHGAARRG</sequence>
<feature type="region of interest" description="Disordered" evidence="2">
    <location>
        <begin position="546"/>
        <end position="570"/>
    </location>
</feature>
<dbReference type="PANTHER" id="PTHR43056">
    <property type="entry name" value="PEPTIDASE S9 PROLYL OLIGOPEPTIDASE"/>
    <property type="match status" value="1"/>
</dbReference>
<dbReference type="Pfam" id="PF02129">
    <property type="entry name" value="Peptidase_S15"/>
    <property type="match status" value="1"/>
</dbReference>
<evidence type="ECO:0000256" key="2">
    <source>
        <dbReference type="SAM" id="MobiDB-lite"/>
    </source>
</evidence>
<dbReference type="PANTHER" id="PTHR43056:SF10">
    <property type="entry name" value="COCE_NOND FAMILY, PUTATIVE (AFU_ORTHOLOGUE AFUA_7G00600)-RELATED"/>
    <property type="match status" value="1"/>
</dbReference>
<evidence type="ECO:0000256" key="1">
    <source>
        <dbReference type="ARBA" id="ARBA00022801"/>
    </source>
</evidence>
<dbReference type="InterPro" id="IPR029058">
    <property type="entry name" value="AB_hydrolase_fold"/>
</dbReference>
<feature type="region of interest" description="Disordered" evidence="2">
    <location>
        <begin position="345"/>
        <end position="398"/>
    </location>
</feature>
<proteinExistence type="predicted"/>
<name>A0ABV5S7E8_9ACTN</name>
<dbReference type="SUPFAM" id="SSF49785">
    <property type="entry name" value="Galactose-binding domain-like"/>
    <property type="match status" value="1"/>
</dbReference>
<dbReference type="EMBL" id="JBHMBW010000035">
    <property type="protein sequence ID" value="MFB9627600.1"/>
    <property type="molecule type" value="Genomic_DNA"/>
</dbReference>
<dbReference type="Gene3D" id="2.60.120.260">
    <property type="entry name" value="Galactose-binding domain-like"/>
    <property type="match status" value="1"/>
</dbReference>
<dbReference type="InterPro" id="IPR050585">
    <property type="entry name" value="Xaa-Pro_dipeptidyl-ppase/CocE"/>
</dbReference>
<accession>A0ABV5S7E8</accession>
<dbReference type="InterPro" id="IPR000383">
    <property type="entry name" value="Xaa-Pro-like_dom"/>
</dbReference>
<dbReference type="SMART" id="SM00939">
    <property type="entry name" value="PepX_C"/>
    <property type="match status" value="1"/>
</dbReference>
<keyword evidence="1 4" id="KW-0378">Hydrolase</keyword>
<evidence type="ECO:0000259" key="3">
    <source>
        <dbReference type="SMART" id="SM00939"/>
    </source>
</evidence>
<gene>
    <name evidence="4" type="ORF">ACFFSA_31345</name>
</gene>
<keyword evidence="5" id="KW-1185">Reference proteome</keyword>
<dbReference type="InterPro" id="IPR013736">
    <property type="entry name" value="Xaa-Pro_dipept_C"/>
</dbReference>
<evidence type="ECO:0000313" key="4">
    <source>
        <dbReference type="EMBL" id="MFB9627600.1"/>
    </source>
</evidence>
<dbReference type="InterPro" id="IPR008979">
    <property type="entry name" value="Galactose-bd-like_sf"/>
</dbReference>
<organism evidence="4 5">
    <name type="scientific">Nonomuraea helvata</name>
    <dbReference type="NCBI Taxonomy" id="37484"/>
    <lineage>
        <taxon>Bacteria</taxon>
        <taxon>Bacillati</taxon>
        <taxon>Actinomycetota</taxon>
        <taxon>Actinomycetes</taxon>
        <taxon>Streptosporangiales</taxon>
        <taxon>Streptosporangiaceae</taxon>
        <taxon>Nonomuraea</taxon>
    </lineage>
</organism>
<comment type="caution">
    <text evidence="4">The sequence shown here is derived from an EMBL/GenBank/DDBJ whole genome shotgun (WGS) entry which is preliminary data.</text>
</comment>
<feature type="domain" description="Xaa-Pro dipeptidyl-peptidase C-terminal" evidence="3">
    <location>
        <begin position="306"/>
        <end position="535"/>
    </location>
</feature>
<dbReference type="InterPro" id="IPR005674">
    <property type="entry name" value="CocE/Ser_esterase"/>
</dbReference>
<dbReference type="Gene3D" id="3.40.50.1820">
    <property type="entry name" value="alpha/beta hydrolase"/>
    <property type="match status" value="1"/>
</dbReference>
<feature type="compositionally biased region" description="Basic residues" evidence="2">
    <location>
        <begin position="561"/>
        <end position="570"/>
    </location>
</feature>
<dbReference type="Pfam" id="PF08530">
    <property type="entry name" value="PepX_C"/>
    <property type="match status" value="1"/>
</dbReference>
<dbReference type="SUPFAM" id="SSF53474">
    <property type="entry name" value="alpha/beta-Hydrolases"/>
    <property type="match status" value="1"/>
</dbReference>
<dbReference type="Gene3D" id="1.10.3020.10">
    <property type="entry name" value="alpha-amino acid ester hydrolase ( Helical cap domain)"/>
    <property type="match status" value="1"/>
</dbReference>
<dbReference type="NCBIfam" id="TIGR00976">
    <property type="entry name" value="CocE_NonD"/>
    <property type="match status" value="1"/>
</dbReference>
<dbReference type="GO" id="GO:0016787">
    <property type="term" value="F:hydrolase activity"/>
    <property type="evidence" value="ECO:0007669"/>
    <property type="project" value="UniProtKB-KW"/>
</dbReference>
<dbReference type="RefSeq" id="WP_344988289.1">
    <property type="nucleotide sequence ID" value="NZ_BAAAXV010000002.1"/>
</dbReference>
<evidence type="ECO:0000313" key="5">
    <source>
        <dbReference type="Proteomes" id="UP001589532"/>
    </source>
</evidence>